<evidence type="ECO:0000256" key="1">
    <source>
        <dbReference type="ARBA" id="ARBA00022553"/>
    </source>
</evidence>
<dbReference type="EMBL" id="UXUI01009792">
    <property type="protein sequence ID" value="VDD94317.1"/>
    <property type="molecule type" value="Genomic_DNA"/>
</dbReference>
<dbReference type="GO" id="GO:0043065">
    <property type="term" value="P:positive regulation of apoptotic process"/>
    <property type="evidence" value="ECO:0007669"/>
    <property type="project" value="TreeGrafter"/>
</dbReference>
<dbReference type="InterPro" id="IPR011524">
    <property type="entry name" value="SARAH_dom"/>
</dbReference>
<keyword evidence="1" id="KW-0597">Phosphoprotein</keyword>
<dbReference type="PANTHER" id="PTHR47522">
    <property type="entry name" value="SALVADOR FAMILY WW DOMAIN-CONTAINING PROTEIN 1"/>
    <property type="match status" value="1"/>
</dbReference>
<dbReference type="PANTHER" id="PTHR47522:SF2">
    <property type="entry name" value="PROTEIN SALVADOR HOMOLOG 1"/>
    <property type="match status" value="1"/>
</dbReference>
<dbReference type="PROSITE" id="PS50020">
    <property type="entry name" value="WW_DOMAIN_2"/>
    <property type="match status" value="2"/>
</dbReference>
<dbReference type="Gene3D" id="2.20.70.10">
    <property type="match status" value="2"/>
</dbReference>
<feature type="compositionally biased region" description="Low complexity" evidence="3">
    <location>
        <begin position="70"/>
        <end position="80"/>
    </location>
</feature>
<evidence type="ECO:0000259" key="5">
    <source>
        <dbReference type="PROSITE" id="PS50951"/>
    </source>
</evidence>
<dbReference type="CDD" id="cd21433">
    <property type="entry name" value="SARAH_Sav"/>
    <property type="match status" value="1"/>
</dbReference>
<feature type="compositionally biased region" description="Basic and acidic residues" evidence="3">
    <location>
        <begin position="56"/>
        <end position="67"/>
    </location>
</feature>
<dbReference type="GO" id="GO:0008285">
    <property type="term" value="P:negative regulation of cell population proliferation"/>
    <property type="evidence" value="ECO:0007669"/>
    <property type="project" value="TreeGrafter"/>
</dbReference>
<evidence type="ECO:0000313" key="7">
    <source>
        <dbReference type="Proteomes" id="UP000274131"/>
    </source>
</evidence>
<dbReference type="SMART" id="SM00456">
    <property type="entry name" value="WW"/>
    <property type="match status" value="2"/>
</dbReference>
<dbReference type="InterPro" id="IPR001202">
    <property type="entry name" value="WW_dom"/>
</dbReference>
<feature type="region of interest" description="Disordered" evidence="3">
    <location>
        <begin position="42"/>
        <end position="80"/>
    </location>
</feature>
<sequence>MLSRHRRHQTPTFLEGTPGRYLKRETPPPIPICNGFKPLLKATQSLDHGSPGPSGAKEKQNKPKTRTEISSSQSFNGSKSSHQYFVRKGLTPSFSIGNIVQQNVSAPTGHCDEHRVVSMSLQSLPGRTAFSSLDENFVVSTGEEELCLPLPQGWDMEVTPEGKPYYVDHNTRRTHWEHPLKQEILPPGWVKRFTQEQGVVYYNEVEDRFQYEHPCSMNPRCTEEMAVQSNVYSVPQRAESTIEHLNIISEDIPDWLQLYSRAPFDLDYLLERILFQWNLFTLPQLELHEEQLRKLFKQEMINTAIKYERLGREITKELNRRQARF</sequence>
<gene>
    <name evidence="6" type="ORF">EVEC_LOCUS9068</name>
</gene>
<dbReference type="PROSITE" id="PS50951">
    <property type="entry name" value="SARAH"/>
    <property type="match status" value="1"/>
</dbReference>
<accession>A0A0N4VFX7</accession>
<dbReference type="GO" id="GO:0035329">
    <property type="term" value="P:hippo signaling"/>
    <property type="evidence" value="ECO:0007669"/>
    <property type="project" value="InterPro"/>
</dbReference>
<dbReference type="WBParaSite" id="EVEC_0000965801-mRNA-1">
    <property type="protein sequence ID" value="EVEC_0000965801-mRNA-1"/>
    <property type="gene ID" value="EVEC_0000965801"/>
</dbReference>
<dbReference type="GO" id="GO:0005829">
    <property type="term" value="C:cytosol"/>
    <property type="evidence" value="ECO:0007669"/>
    <property type="project" value="TreeGrafter"/>
</dbReference>
<dbReference type="OrthoDB" id="5339429at2759"/>
<protein>
    <submittedName>
        <fullName evidence="8">Protein salvador homolog 1</fullName>
    </submittedName>
</protein>
<dbReference type="InterPro" id="IPR036020">
    <property type="entry name" value="WW_dom_sf"/>
</dbReference>
<evidence type="ECO:0000313" key="8">
    <source>
        <dbReference type="WBParaSite" id="EVEC_0000965801-mRNA-1"/>
    </source>
</evidence>
<evidence type="ECO:0000313" key="6">
    <source>
        <dbReference type="EMBL" id="VDD94317.1"/>
    </source>
</evidence>
<dbReference type="InterPro" id="IPR030030">
    <property type="entry name" value="Sav"/>
</dbReference>
<reference evidence="6 7" key="2">
    <citation type="submission" date="2018-10" db="EMBL/GenBank/DDBJ databases">
        <authorList>
            <consortium name="Pathogen Informatics"/>
        </authorList>
    </citation>
    <scope>NUCLEOTIDE SEQUENCE [LARGE SCALE GENOMIC DNA]</scope>
</reference>
<dbReference type="Pfam" id="PF00397">
    <property type="entry name" value="WW"/>
    <property type="match status" value="1"/>
</dbReference>
<reference evidence="8" key="1">
    <citation type="submission" date="2017-02" db="UniProtKB">
        <authorList>
            <consortium name="WormBaseParasite"/>
        </authorList>
    </citation>
    <scope>IDENTIFICATION</scope>
</reference>
<feature type="domain" description="SARAH" evidence="5">
    <location>
        <begin position="274"/>
        <end position="321"/>
    </location>
</feature>
<proteinExistence type="predicted"/>
<dbReference type="CDD" id="cd00201">
    <property type="entry name" value="WW"/>
    <property type="match status" value="2"/>
</dbReference>
<feature type="region of interest" description="Disordered" evidence="3">
    <location>
        <begin position="1"/>
        <end position="28"/>
    </location>
</feature>
<dbReference type="SUPFAM" id="SSF51045">
    <property type="entry name" value="WW domain"/>
    <property type="match status" value="2"/>
</dbReference>
<evidence type="ECO:0000259" key="4">
    <source>
        <dbReference type="PROSITE" id="PS50020"/>
    </source>
</evidence>
<dbReference type="GO" id="GO:0060090">
    <property type="term" value="F:molecular adaptor activity"/>
    <property type="evidence" value="ECO:0007669"/>
    <property type="project" value="InterPro"/>
</dbReference>
<feature type="domain" description="WW" evidence="4">
    <location>
        <begin position="148"/>
        <end position="181"/>
    </location>
</feature>
<dbReference type="Proteomes" id="UP000274131">
    <property type="component" value="Unassembled WGS sequence"/>
</dbReference>
<feature type="domain" description="WW" evidence="4">
    <location>
        <begin position="183"/>
        <end position="216"/>
    </location>
</feature>
<dbReference type="AlphaFoldDB" id="A0A0N4VFX7"/>
<dbReference type="GO" id="GO:0006915">
    <property type="term" value="P:apoptotic process"/>
    <property type="evidence" value="ECO:0007669"/>
    <property type="project" value="InterPro"/>
</dbReference>
<dbReference type="STRING" id="51028.A0A0N4VFX7"/>
<name>A0A0N4VFX7_ENTVE</name>
<evidence type="ECO:0000256" key="2">
    <source>
        <dbReference type="ARBA" id="ARBA00022737"/>
    </source>
</evidence>
<dbReference type="FunFam" id="2.20.70.10:FF:000035">
    <property type="entry name" value="Salvador homolog 1 (Drosophila)"/>
    <property type="match status" value="1"/>
</dbReference>
<keyword evidence="7" id="KW-1185">Reference proteome</keyword>
<organism evidence="8">
    <name type="scientific">Enterobius vermicularis</name>
    <name type="common">Human pinworm</name>
    <dbReference type="NCBI Taxonomy" id="51028"/>
    <lineage>
        <taxon>Eukaryota</taxon>
        <taxon>Metazoa</taxon>
        <taxon>Ecdysozoa</taxon>
        <taxon>Nematoda</taxon>
        <taxon>Chromadorea</taxon>
        <taxon>Rhabditida</taxon>
        <taxon>Spirurina</taxon>
        <taxon>Oxyuridomorpha</taxon>
        <taxon>Oxyuroidea</taxon>
        <taxon>Oxyuridae</taxon>
        <taxon>Enterobius</taxon>
    </lineage>
</organism>
<keyword evidence="2" id="KW-0677">Repeat</keyword>
<evidence type="ECO:0000256" key="3">
    <source>
        <dbReference type="SAM" id="MobiDB-lite"/>
    </source>
</evidence>